<proteinExistence type="predicted"/>
<dbReference type="Pfam" id="PF00805">
    <property type="entry name" value="Pentapeptide"/>
    <property type="match status" value="1"/>
</dbReference>
<dbReference type="RefSeq" id="WP_245894846.1">
    <property type="nucleotide sequence ID" value="NZ_DF978424.1"/>
</dbReference>
<dbReference type="Proteomes" id="UP000236527">
    <property type="component" value="Unassembled WGS sequence"/>
</dbReference>
<organism evidence="1 2">
    <name type="scientific">Nostoc cycadae WK-1</name>
    <dbReference type="NCBI Taxonomy" id="1861711"/>
    <lineage>
        <taxon>Bacteria</taxon>
        <taxon>Bacillati</taxon>
        <taxon>Cyanobacteriota</taxon>
        <taxon>Cyanophyceae</taxon>
        <taxon>Nostocales</taxon>
        <taxon>Nostocaceae</taxon>
        <taxon>Nostoc</taxon>
    </lineage>
</organism>
<gene>
    <name evidence="1" type="ORF">NCWK1_1241</name>
</gene>
<keyword evidence="2" id="KW-1185">Reference proteome</keyword>
<dbReference type="EMBL" id="BDGE01000023">
    <property type="protein sequence ID" value="GBE91517.1"/>
    <property type="molecule type" value="Genomic_DNA"/>
</dbReference>
<protein>
    <submittedName>
        <fullName evidence="1">Pentapeptide repeat-containing protein</fullName>
    </submittedName>
</protein>
<reference evidence="2" key="1">
    <citation type="journal article" date="2018" name="Genome Announc.">
        <title>Draft Genome Sequence of the Nitrogen-Fixing and Hormogonia-Inducing Cyanobacterium Nostoc cycadae Strain WK-1, Isolated from the Coralloid Roots of Cycas revoluta.</title>
        <authorList>
            <person name="Kanesaki Y."/>
            <person name="Hirose M."/>
            <person name="Hirose Y."/>
            <person name="Fujisawa T."/>
            <person name="Nakamura Y."/>
            <person name="Watanabe S."/>
            <person name="Matsunaga S."/>
            <person name="Uchida H."/>
            <person name="Murakami A."/>
        </authorList>
    </citation>
    <scope>NUCLEOTIDE SEQUENCE [LARGE SCALE GENOMIC DNA]</scope>
    <source>
        <strain evidence="2">WK-1</strain>
    </source>
</reference>
<comment type="caution">
    <text evidence="1">The sequence shown here is derived from an EMBL/GenBank/DDBJ whole genome shotgun (WGS) entry which is preliminary data.</text>
</comment>
<dbReference type="SUPFAM" id="SSF141571">
    <property type="entry name" value="Pentapeptide repeat-like"/>
    <property type="match status" value="1"/>
</dbReference>
<evidence type="ECO:0000313" key="1">
    <source>
        <dbReference type="EMBL" id="GBE91517.1"/>
    </source>
</evidence>
<name>A0A2H6LE66_9NOSO</name>
<accession>A0A2H6LE66</accession>
<sequence length="121" mass="13876">MKAKVIGKSWRVTHNICLTVKLWRSTLVLILGKKMANRIYLSLLQNGEEWNNKVDLDPNFKADLSDADLSGQDFSYRNFTGANLANVNFNKCNLTGANFEKANLVGAKFWQKFYLISHYQK</sequence>
<evidence type="ECO:0000313" key="2">
    <source>
        <dbReference type="Proteomes" id="UP000236527"/>
    </source>
</evidence>
<dbReference type="PANTHER" id="PTHR14136:SF17">
    <property type="entry name" value="BTB_POZ DOMAIN-CONTAINING PROTEIN KCTD9"/>
    <property type="match status" value="1"/>
</dbReference>
<dbReference type="InterPro" id="IPR051082">
    <property type="entry name" value="Pentapeptide-BTB/POZ_domain"/>
</dbReference>
<dbReference type="InterPro" id="IPR001646">
    <property type="entry name" value="5peptide_repeat"/>
</dbReference>
<dbReference type="PANTHER" id="PTHR14136">
    <property type="entry name" value="BTB_POZ DOMAIN-CONTAINING PROTEIN KCTD9"/>
    <property type="match status" value="1"/>
</dbReference>
<dbReference type="Gene3D" id="2.160.20.80">
    <property type="entry name" value="E3 ubiquitin-protein ligase SopA"/>
    <property type="match status" value="1"/>
</dbReference>
<dbReference type="AlphaFoldDB" id="A0A2H6LE66"/>